<evidence type="ECO:0000259" key="12">
    <source>
        <dbReference type="PROSITE" id="PS51194"/>
    </source>
</evidence>
<dbReference type="Gene3D" id="3.30.420.10">
    <property type="entry name" value="Ribonuclease H-like superfamily/Ribonuclease H"/>
    <property type="match status" value="1"/>
</dbReference>
<dbReference type="InterPro" id="IPR027417">
    <property type="entry name" value="P-loop_NTPase"/>
</dbReference>
<dbReference type="InterPro" id="IPR012337">
    <property type="entry name" value="RNaseH-like_sf"/>
</dbReference>
<dbReference type="InterPro" id="IPR045028">
    <property type="entry name" value="DinG/Rad3-like"/>
</dbReference>
<evidence type="ECO:0000256" key="8">
    <source>
        <dbReference type="HAMAP-Rule" id="MF_02206"/>
    </source>
</evidence>
<gene>
    <name evidence="8 9 13" type="primary">dinG</name>
    <name evidence="13" type="ORF">GCM10008935_12920</name>
</gene>
<sequence>MDRYVVVDLETTGHSVKKGDEIIEIGVVVVEDSKIVEEYATKVKPTTDIPMFVSNLTGINEEDLVDAPYFNDIIPDLLPIIENSYFVAHHVHFDYEFLNAALESEGYKPLNCPTIDTVELARILFPKAPGYKLSEITQYLGIDHSSPHRALSDAYVTALLWVKLKQKLQALPLKTLETLDPFISILHSQLDDWFQPLLESKRHLYDASSNLTEQNGLMIQQISEDKQLIDHDSFSFNEVIENTLRLGDDDVREGQLEMAHLIYEKMNQQKNVVIEAGAGLGKTKAYLLPAWYQAYENGKKSVISTSTIQLQNQIVKEAEKLSSAINQQIKITVLKSPKHYINTKRFKMYLDHFDEYENYDAVLTLAIIVIWLTETKTGDIDELNLPSNGENIWKYVNCDQLQSSDDSSYFHKALNQCESSDLIVVNHAFLMTDSLNGYNRIPSFHYAIIDEAHHLENITRDQFSKALSYVSIVHLLQDLQKVVQNDAVDQAKFYADAFFRSVYQAVEFLHSDDDLLTDTGRAQLTVGEDYLNLMLNGEIKDHLNQLLLAINHILNELKGRKNLNQWTKLVIQYAIDKLNEMMNIFKGFFDLSTQDVRWIEIDQYGAKNAATIHVEPIIVSEQLEKVYENADCFVFTSATIQTNQSYQSFLEGTGLNEETECVTLASPFNFDKQTKILIPNNIPDVSKTKVNAYTAYVAGFLEDYVTNAGRKVLVLFTSYDMLRLVYKYLKRLKSLNQYSVIGQGVSTGSRDKLKKMFETEESIILLGTNSFWEGIDLTDQTFKTVCMVRLPFETPSNPFMQAKSYALEKENYNVFEQLALPIAIQRFRQAFGRIIRSKDDRGVFIILDQRIMKKGYGKKFIQSLPKTPVIYDDQKEIIEHAKKWLS</sequence>
<organism evidence="13 14">
    <name type="scientific">Alkalibacillus silvisoli</name>
    <dbReference type="NCBI Taxonomy" id="392823"/>
    <lineage>
        <taxon>Bacteria</taxon>
        <taxon>Bacillati</taxon>
        <taxon>Bacillota</taxon>
        <taxon>Bacilli</taxon>
        <taxon>Bacillales</taxon>
        <taxon>Bacillaceae</taxon>
        <taxon>Alkalibacillus</taxon>
    </lineage>
</organism>
<comment type="similarity">
    <text evidence="8 9">Belongs to the helicase family. DinG subfamily. Type 2 sub-subfamily.</text>
</comment>
<dbReference type="EC" id="3.1.-.-" evidence="8 9"/>
<evidence type="ECO:0000259" key="10">
    <source>
        <dbReference type="PROSITE" id="PS51192"/>
    </source>
</evidence>
<keyword evidence="4 8" id="KW-0378">Hydrolase</keyword>
<dbReference type="PANTHER" id="PTHR11472:SF34">
    <property type="entry name" value="REGULATOR OF TELOMERE ELONGATION HELICASE 1"/>
    <property type="match status" value="1"/>
</dbReference>
<dbReference type="RefSeq" id="WP_343782547.1">
    <property type="nucleotide sequence ID" value="NZ_BAAACZ010000009.1"/>
</dbReference>
<dbReference type="PROSITE" id="PS51193">
    <property type="entry name" value="HELICASE_ATP_BIND_2"/>
    <property type="match status" value="1"/>
</dbReference>
<evidence type="ECO:0000256" key="4">
    <source>
        <dbReference type="ARBA" id="ARBA00022801"/>
    </source>
</evidence>
<dbReference type="InterPro" id="IPR013520">
    <property type="entry name" value="Ribonucl_H"/>
</dbReference>
<protein>
    <recommendedName>
        <fullName evidence="8 9">3'-5' exonuclease DinG</fullName>
        <ecNumber evidence="8 9">3.1.-.-</ecNumber>
    </recommendedName>
</protein>
<comment type="catalytic activity">
    <reaction evidence="7">
        <text>ATP + H2O = ADP + phosphate + H(+)</text>
        <dbReference type="Rhea" id="RHEA:13065"/>
        <dbReference type="ChEBI" id="CHEBI:15377"/>
        <dbReference type="ChEBI" id="CHEBI:15378"/>
        <dbReference type="ChEBI" id="CHEBI:30616"/>
        <dbReference type="ChEBI" id="CHEBI:43474"/>
        <dbReference type="ChEBI" id="CHEBI:456216"/>
        <dbReference type="EC" id="5.6.2.3"/>
    </reaction>
</comment>
<dbReference type="NCBIfam" id="NF005981">
    <property type="entry name" value="PRK08074.1"/>
    <property type="match status" value="1"/>
</dbReference>
<evidence type="ECO:0000256" key="9">
    <source>
        <dbReference type="RuleBase" id="RU364106"/>
    </source>
</evidence>
<dbReference type="InterPro" id="IPR011545">
    <property type="entry name" value="DEAD/DEAH_box_helicase_dom"/>
</dbReference>
<dbReference type="HAMAP" id="MF_02206">
    <property type="entry name" value="DinG_exonucl"/>
    <property type="match status" value="1"/>
</dbReference>
<evidence type="ECO:0000256" key="7">
    <source>
        <dbReference type="ARBA" id="ARBA00048954"/>
    </source>
</evidence>
<evidence type="ECO:0000259" key="11">
    <source>
        <dbReference type="PROSITE" id="PS51193"/>
    </source>
</evidence>
<keyword evidence="13" id="KW-0347">Helicase</keyword>
<evidence type="ECO:0000313" key="14">
    <source>
        <dbReference type="Proteomes" id="UP001500740"/>
    </source>
</evidence>
<feature type="domain" description="Helicase ATP-binding" evidence="10">
    <location>
        <begin position="263"/>
        <end position="483"/>
    </location>
</feature>
<evidence type="ECO:0000256" key="1">
    <source>
        <dbReference type="ARBA" id="ARBA00001966"/>
    </source>
</evidence>
<dbReference type="InterPro" id="IPR006555">
    <property type="entry name" value="ATP-dep_Helicase_C"/>
</dbReference>
<dbReference type="Gene3D" id="3.40.50.300">
    <property type="entry name" value="P-loop containing nucleotide triphosphate hydrolases"/>
    <property type="match status" value="2"/>
</dbReference>
<dbReference type="InterPro" id="IPR014013">
    <property type="entry name" value="Helic_SF1/SF2_ATP-bd_DinG/Rad3"/>
</dbReference>
<evidence type="ECO:0000313" key="13">
    <source>
        <dbReference type="EMBL" id="GAA0459090.1"/>
    </source>
</evidence>
<dbReference type="EMBL" id="BAAACZ010000009">
    <property type="protein sequence ID" value="GAA0459090.1"/>
    <property type="molecule type" value="Genomic_DNA"/>
</dbReference>
<dbReference type="PROSITE" id="PS51194">
    <property type="entry name" value="HELICASE_CTER"/>
    <property type="match status" value="1"/>
</dbReference>
<evidence type="ECO:0000256" key="3">
    <source>
        <dbReference type="ARBA" id="ARBA00022741"/>
    </source>
</evidence>
<dbReference type="InterPro" id="IPR014001">
    <property type="entry name" value="Helicase_ATP-bd"/>
</dbReference>
<dbReference type="NCBIfam" id="TIGR00573">
    <property type="entry name" value="dnaq"/>
    <property type="match status" value="1"/>
</dbReference>
<evidence type="ECO:0000256" key="6">
    <source>
        <dbReference type="ARBA" id="ARBA00022840"/>
    </source>
</evidence>
<dbReference type="Pfam" id="PF00929">
    <property type="entry name" value="RNase_T"/>
    <property type="match status" value="1"/>
</dbReference>
<feature type="short sequence motif" description="DEAH box" evidence="8">
    <location>
        <begin position="450"/>
        <end position="453"/>
    </location>
</feature>
<comment type="cofactor">
    <cofactor evidence="1">
        <name>[4Fe-4S] cluster</name>
        <dbReference type="ChEBI" id="CHEBI:49883"/>
    </cofactor>
</comment>
<keyword evidence="3 8" id="KW-0547">Nucleotide-binding</keyword>
<dbReference type="InterPro" id="IPR006054">
    <property type="entry name" value="DnaQ"/>
</dbReference>
<keyword evidence="2 8" id="KW-0540">Nuclease</keyword>
<dbReference type="Pfam" id="PF00270">
    <property type="entry name" value="DEAD"/>
    <property type="match status" value="1"/>
</dbReference>
<dbReference type="PROSITE" id="PS51192">
    <property type="entry name" value="HELICASE_ATP_BIND_1"/>
    <property type="match status" value="1"/>
</dbReference>
<dbReference type="SUPFAM" id="SSF52540">
    <property type="entry name" value="P-loop containing nucleoside triphosphate hydrolases"/>
    <property type="match status" value="1"/>
</dbReference>
<reference evidence="14" key="1">
    <citation type="journal article" date="2019" name="Int. J. Syst. Evol. Microbiol.">
        <title>The Global Catalogue of Microorganisms (GCM) 10K type strain sequencing project: providing services to taxonomists for standard genome sequencing and annotation.</title>
        <authorList>
            <consortium name="The Broad Institute Genomics Platform"/>
            <consortium name="The Broad Institute Genome Sequencing Center for Infectious Disease"/>
            <person name="Wu L."/>
            <person name="Ma J."/>
        </authorList>
    </citation>
    <scope>NUCLEOTIDE SEQUENCE [LARGE SCALE GENOMIC DNA]</scope>
    <source>
        <strain evidence="14">JCM 14193</strain>
    </source>
</reference>
<feature type="binding site" evidence="8">
    <location>
        <begin position="276"/>
        <end position="283"/>
    </location>
    <ligand>
        <name>ATP</name>
        <dbReference type="ChEBI" id="CHEBI:30616"/>
    </ligand>
</feature>
<dbReference type="GO" id="GO:0004386">
    <property type="term" value="F:helicase activity"/>
    <property type="evidence" value="ECO:0007669"/>
    <property type="project" value="UniProtKB-KW"/>
</dbReference>
<evidence type="ECO:0000256" key="5">
    <source>
        <dbReference type="ARBA" id="ARBA00022839"/>
    </source>
</evidence>
<feature type="domain" description="Helicase C-terminal" evidence="12">
    <location>
        <begin position="700"/>
        <end position="878"/>
    </location>
</feature>
<dbReference type="CDD" id="cd06127">
    <property type="entry name" value="DEDDh"/>
    <property type="match status" value="1"/>
</dbReference>
<comment type="caution">
    <text evidence="13">The sequence shown here is derived from an EMBL/GenBank/DDBJ whole genome shotgun (WGS) entry which is preliminary data.</text>
</comment>
<comment type="function">
    <text evidence="8 9">3'-5' exonuclease.</text>
</comment>
<name>A0ABP3JN51_9BACI</name>
<accession>A0ABP3JN51</accession>
<proteinExistence type="inferred from homology"/>
<dbReference type="SMART" id="SM00491">
    <property type="entry name" value="HELICc2"/>
    <property type="match status" value="1"/>
</dbReference>
<dbReference type="InterPro" id="IPR036397">
    <property type="entry name" value="RNaseH_sf"/>
</dbReference>
<dbReference type="Proteomes" id="UP001500740">
    <property type="component" value="Unassembled WGS sequence"/>
</dbReference>
<dbReference type="SUPFAM" id="SSF53098">
    <property type="entry name" value="Ribonuclease H-like"/>
    <property type="match status" value="1"/>
</dbReference>
<dbReference type="InterPro" id="IPR001650">
    <property type="entry name" value="Helicase_C-like"/>
</dbReference>
<keyword evidence="5 8" id="KW-0269">Exonuclease</keyword>
<dbReference type="SMART" id="SM00479">
    <property type="entry name" value="EXOIII"/>
    <property type="match status" value="1"/>
</dbReference>
<dbReference type="InterPro" id="IPR006310">
    <property type="entry name" value="DinG"/>
</dbReference>
<evidence type="ECO:0000256" key="2">
    <source>
        <dbReference type="ARBA" id="ARBA00022722"/>
    </source>
</evidence>
<keyword evidence="6 8" id="KW-0067">ATP-binding</keyword>
<feature type="domain" description="Helicase ATP-binding" evidence="11">
    <location>
        <begin position="241"/>
        <end position="519"/>
    </location>
</feature>
<dbReference type="SMART" id="SM00487">
    <property type="entry name" value="DEXDc"/>
    <property type="match status" value="1"/>
</dbReference>
<dbReference type="NCBIfam" id="TIGR01407">
    <property type="entry name" value="dinG_rel"/>
    <property type="match status" value="1"/>
</dbReference>
<dbReference type="Pfam" id="PF13307">
    <property type="entry name" value="Helicase_C_2"/>
    <property type="match status" value="1"/>
</dbReference>
<keyword evidence="14" id="KW-1185">Reference proteome</keyword>
<dbReference type="PANTHER" id="PTHR11472">
    <property type="entry name" value="DNA REPAIR DEAD HELICASE RAD3/XP-D SUBFAMILY MEMBER"/>
    <property type="match status" value="1"/>
</dbReference>